<dbReference type="InterPro" id="IPR051532">
    <property type="entry name" value="Ester_Hydrolysis_Enzymes"/>
</dbReference>
<dbReference type="PANTHER" id="PTHR30383">
    <property type="entry name" value="THIOESTERASE 1/PROTEASE 1/LYSOPHOSPHOLIPASE L1"/>
    <property type="match status" value="1"/>
</dbReference>
<dbReference type="Gene3D" id="3.40.50.1110">
    <property type="entry name" value="SGNH hydrolase"/>
    <property type="match status" value="1"/>
</dbReference>
<dbReference type="Proteomes" id="UP001501758">
    <property type="component" value="Unassembled WGS sequence"/>
</dbReference>
<name>A0ABP3UEG3_9FLAO</name>
<dbReference type="Pfam" id="PF13472">
    <property type="entry name" value="Lipase_GDSL_2"/>
    <property type="match status" value="1"/>
</dbReference>
<reference evidence="3" key="1">
    <citation type="journal article" date="2019" name="Int. J. Syst. Evol. Microbiol.">
        <title>The Global Catalogue of Microorganisms (GCM) 10K type strain sequencing project: providing services to taxonomists for standard genome sequencing and annotation.</title>
        <authorList>
            <consortium name="The Broad Institute Genomics Platform"/>
            <consortium name="The Broad Institute Genome Sequencing Center for Infectious Disease"/>
            <person name="Wu L."/>
            <person name="Ma J."/>
        </authorList>
    </citation>
    <scope>NUCLEOTIDE SEQUENCE [LARGE SCALE GENOMIC DNA]</scope>
    <source>
        <strain evidence="3">JCM 15974</strain>
    </source>
</reference>
<dbReference type="InterPro" id="IPR013830">
    <property type="entry name" value="SGNH_hydro"/>
</dbReference>
<organism evidence="2 3">
    <name type="scientific">Aquimarina litoralis</name>
    <dbReference type="NCBI Taxonomy" id="584605"/>
    <lineage>
        <taxon>Bacteria</taxon>
        <taxon>Pseudomonadati</taxon>
        <taxon>Bacteroidota</taxon>
        <taxon>Flavobacteriia</taxon>
        <taxon>Flavobacteriales</taxon>
        <taxon>Flavobacteriaceae</taxon>
        <taxon>Aquimarina</taxon>
    </lineage>
</organism>
<sequence>MKTRLFKKILFSGILLLVLLIITEIILSVLNPFPDGFYTGTPDSGFIWEINTDEIIGIQGSSEVKFDRLGARSTSNFEEKQHKIVAFGGSTTACFALTQQLTWTALLEKKLGESYWVGNFGLPGNSSNHHLLQFKHILKKPELKDVKTVLILQGGNDFVGYLVSSNFYLNSSDDQLKKIAFQHLPKKEYAFRQRFALYQLLRKAKQKIIFYLYHKESLTQTANSIKLKRQTSNLVEKLPALTEGLNHYENNIQDIIDMAKERDLEVVFMTQPTMWKENLEPQYEKLLLTSGFMNNEQFYSTAALSEGMSAFNERLKMVCDKNEVKYIDLNLPKTTETFYDDFHFNESGAELMSDQISKFLLSKSSRN</sequence>
<proteinExistence type="predicted"/>
<dbReference type="InterPro" id="IPR036514">
    <property type="entry name" value="SGNH_hydro_sf"/>
</dbReference>
<dbReference type="EMBL" id="BAAAGE010000004">
    <property type="protein sequence ID" value="GAA0729767.1"/>
    <property type="molecule type" value="Genomic_DNA"/>
</dbReference>
<gene>
    <name evidence="2" type="ORF">GCM10009430_40240</name>
</gene>
<evidence type="ECO:0000313" key="2">
    <source>
        <dbReference type="EMBL" id="GAA0729767.1"/>
    </source>
</evidence>
<dbReference type="RefSeq" id="WP_343914043.1">
    <property type="nucleotide sequence ID" value="NZ_BAAAGE010000004.1"/>
</dbReference>
<accession>A0ABP3UEG3</accession>
<dbReference type="SUPFAM" id="SSF52266">
    <property type="entry name" value="SGNH hydrolase"/>
    <property type="match status" value="1"/>
</dbReference>
<keyword evidence="3" id="KW-1185">Reference proteome</keyword>
<comment type="caution">
    <text evidence="2">The sequence shown here is derived from an EMBL/GenBank/DDBJ whole genome shotgun (WGS) entry which is preliminary data.</text>
</comment>
<dbReference type="CDD" id="cd00229">
    <property type="entry name" value="SGNH_hydrolase"/>
    <property type="match status" value="1"/>
</dbReference>
<evidence type="ECO:0000313" key="3">
    <source>
        <dbReference type="Proteomes" id="UP001501758"/>
    </source>
</evidence>
<protein>
    <recommendedName>
        <fullName evidence="1">SGNH hydrolase-type esterase domain-containing protein</fullName>
    </recommendedName>
</protein>
<evidence type="ECO:0000259" key="1">
    <source>
        <dbReference type="Pfam" id="PF13472"/>
    </source>
</evidence>
<feature type="domain" description="SGNH hydrolase-type esterase" evidence="1">
    <location>
        <begin position="86"/>
        <end position="350"/>
    </location>
</feature>